<name>A0A0V1IIT7_TRIPS</name>
<dbReference type="EMBL" id="JYDS01000171">
    <property type="protein sequence ID" value="KRZ22519.1"/>
    <property type="molecule type" value="Genomic_DNA"/>
</dbReference>
<gene>
    <name evidence="1" type="ORF">T4B_366</name>
</gene>
<dbReference type="AlphaFoldDB" id="A0A0V1IIT7"/>
<comment type="caution">
    <text evidence="1">The sequence shown here is derived from an EMBL/GenBank/DDBJ whole genome shotgun (WGS) entry which is preliminary data.</text>
</comment>
<reference evidence="1 2" key="1">
    <citation type="submission" date="2015-01" db="EMBL/GenBank/DDBJ databases">
        <title>Evolution of Trichinella species and genotypes.</title>
        <authorList>
            <person name="Korhonen P.K."/>
            <person name="Edoardo P."/>
            <person name="Giuseppe L.R."/>
            <person name="Gasser R.B."/>
        </authorList>
    </citation>
    <scope>NUCLEOTIDE SEQUENCE [LARGE SCALE GENOMIC DNA]</scope>
    <source>
        <strain evidence="1">ISS588</strain>
    </source>
</reference>
<sequence>MRRCKHETARSKPTAERRICFKAEQALPKPTEFGLFNVHLLKVISVFFIVASKEDDAGLIVVENGFSERKVIIQRSVDVGCGAKFLTRTFFDLKLCYLQQCPSPKLNDVTDNSADVINASRLSSPVTLCVAWFGFYAKRWTILPTSRMMYVFINYANQLLLKMSSRSLLFTMNLMELVSNSVRRLNDEIMLLFSGMKTRKVKIWTTRSTTKERSSFFDLWVDDVHVSGSRREKAEALRKTLLFAFLRCYIFKNPKICVLDERTRVKVQMACGHDVIERWMFSSPIFHETTSVEFGVSEFTVAATVWRYFSENKDRKNYYFYRSCTNDYIPGCTQLDDVEN</sequence>
<dbReference type="Proteomes" id="UP000054805">
    <property type="component" value="Unassembled WGS sequence"/>
</dbReference>
<keyword evidence="2" id="KW-1185">Reference proteome</keyword>
<protein>
    <submittedName>
        <fullName evidence="1">Uncharacterized protein</fullName>
    </submittedName>
</protein>
<proteinExistence type="predicted"/>
<organism evidence="1 2">
    <name type="scientific">Trichinella pseudospiralis</name>
    <name type="common">Parasitic roundworm</name>
    <dbReference type="NCBI Taxonomy" id="6337"/>
    <lineage>
        <taxon>Eukaryota</taxon>
        <taxon>Metazoa</taxon>
        <taxon>Ecdysozoa</taxon>
        <taxon>Nematoda</taxon>
        <taxon>Enoplea</taxon>
        <taxon>Dorylaimia</taxon>
        <taxon>Trichinellida</taxon>
        <taxon>Trichinellidae</taxon>
        <taxon>Trichinella</taxon>
    </lineage>
</organism>
<evidence type="ECO:0000313" key="1">
    <source>
        <dbReference type="EMBL" id="KRZ22519.1"/>
    </source>
</evidence>
<accession>A0A0V1IIT7</accession>
<evidence type="ECO:0000313" key="2">
    <source>
        <dbReference type="Proteomes" id="UP000054805"/>
    </source>
</evidence>